<dbReference type="eggNOG" id="ENOG502S56R">
    <property type="taxonomic scope" value="Eukaryota"/>
</dbReference>
<dbReference type="CDD" id="cd23767">
    <property type="entry name" value="IQCD"/>
    <property type="match status" value="1"/>
</dbReference>
<evidence type="ECO:0000259" key="2">
    <source>
        <dbReference type="PROSITE" id="PS50020"/>
    </source>
</evidence>
<organism evidence="3">
    <name type="scientific">Aphanomyces invadans</name>
    <dbReference type="NCBI Taxonomy" id="157072"/>
    <lineage>
        <taxon>Eukaryota</taxon>
        <taxon>Sar</taxon>
        <taxon>Stramenopiles</taxon>
        <taxon>Oomycota</taxon>
        <taxon>Saprolegniomycetes</taxon>
        <taxon>Saprolegniales</taxon>
        <taxon>Verrucalvaceae</taxon>
        <taxon>Aphanomyces</taxon>
    </lineage>
</organism>
<dbReference type="Gene3D" id="1.20.920.60">
    <property type="match status" value="1"/>
</dbReference>
<dbReference type="VEuPathDB" id="FungiDB:H310_00210"/>
<dbReference type="Gene3D" id="1.25.40.10">
    <property type="entry name" value="Tetratricopeptide repeat domain"/>
    <property type="match status" value="1"/>
</dbReference>
<feature type="domain" description="WW" evidence="2">
    <location>
        <begin position="1790"/>
        <end position="1818"/>
    </location>
</feature>
<accession>A0A024UUU5</accession>
<proteinExistence type="predicted"/>
<dbReference type="RefSeq" id="XP_008861116.1">
    <property type="nucleotide sequence ID" value="XM_008862894.1"/>
</dbReference>
<dbReference type="InterPro" id="IPR001202">
    <property type="entry name" value="WW_dom"/>
</dbReference>
<evidence type="ECO:0000313" key="3">
    <source>
        <dbReference type="EMBL" id="ETW09702.1"/>
    </source>
</evidence>
<dbReference type="PANTHER" id="PTHR31389">
    <property type="entry name" value="LD39211P"/>
    <property type="match status" value="1"/>
</dbReference>
<feature type="region of interest" description="Disordered" evidence="1">
    <location>
        <begin position="1005"/>
        <end position="1036"/>
    </location>
</feature>
<dbReference type="RefSeq" id="XP_008861117.1">
    <property type="nucleotide sequence ID" value="XM_008862895.1"/>
</dbReference>
<dbReference type="PROSITE" id="PS50096">
    <property type="entry name" value="IQ"/>
    <property type="match status" value="2"/>
</dbReference>
<dbReference type="OrthoDB" id="1924189at2759"/>
<evidence type="ECO:0000256" key="1">
    <source>
        <dbReference type="SAM" id="MobiDB-lite"/>
    </source>
</evidence>
<dbReference type="SUPFAM" id="SSF48452">
    <property type="entry name" value="TPR-like"/>
    <property type="match status" value="1"/>
</dbReference>
<dbReference type="GeneID" id="20077260"/>
<dbReference type="InterPro" id="IPR011990">
    <property type="entry name" value="TPR-like_helical_dom_sf"/>
</dbReference>
<dbReference type="EMBL" id="KI913952">
    <property type="protein sequence ID" value="ETW09703.1"/>
    <property type="molecule type" value="Genomic_DNA"/>
</dbReference>
<dbReference type="EMBL" id="KI913952">
    <property type="protein sequence ID" value="ETW09702.1"/>
    <property type="molecule type" value="Genomic_DNA"/>
</dbReference>
<sequence length="2075" mass="234706">MSAGARNRYWQTTCTSVYPSVILAKFQRAPVERPDGITELIVDVVLHPSSFELTTQAHVVGSITQTALHFSTTYSGHARIPLELNEIRHYMDVQLYLGTNVDSWQPSALTTQVSNICMQANITDSACARLSAEVEAIQDWVHIESRSERFCAPLTFNRLADQGVMVCVNLTDTANVGCPMHHCKQIQAMTESFEMRHAQPGHTYVAQTYVQIPSTLRGQVGISDIATLSFTLDPVQITSPRHGANVLSTGFDVEWTAAAGMHDPICIYINGTERTCVANDTATFSVRDIASGPMTLYVFTSAGVSAAISLHVMDEATAVHVAFVTACDEVYMQNGRLANLVGSIHFWEPSAAIEIYDLGLSPISRNEIATWRHTTLLRLPFESLPPHFRDLRRTYSFKPWGLYEALQRADHVLWIDANMELRQPIDDIRHILQTHGVFYTIQRQRFPNTRFHSMETIQRFNCSAPFYSRHQVPAGLQGYTRGSWAYTHVLEPLLACAMENDCIAPPGTNRSNHRQDQTVLNSLLCALDVNSSLIQEDLKFWLSSHVDDLREPLQPTADPTSKNDVVIYTRREHPWKPYTPFLVLPKSMAGESRAVNDTTASLRAILERESLVQMQSLLLGLTVDDLEALAKFPTHPHRSVHLLMAMVYLILHESAVQNDCLPPSMVQLTWAFLRETLLRNCAALFLRLQRRRFHHPVHPTITHVCMLYLQDPAFRIQALRKVSAIAAALASWVVLCLQASVPRSLADPDKPEQPHTTRSVPSRPSLRFVLRLHGRLFLCLVRSSSHDATIDVCDATTFHRTTVRRRDCAFDDLFRHTLPPPAFRTWLQHVLNASFVDCREDIQLPHLLPVYFVVVCPPFVVGVGVVLVTPTMSLRQCRRAVESRYGSSDMVMYHRRSPVSAVMETKLDARAILPVALLSPRDTNHHLMAPALNLVDHISHSPLAVYRQVNSASVTTLPHVTLCPMHRSLLDIALVMQLTSLLGLWAAHGHECVAETCAQNIPSHDASRVESSASDGAGKGPSCPGRRTQIPSPPKQRPYAAELRALAVQLHLFTEEDVLPDEDKASKKRTTRCVPLHVCVSVEWTEVSATTERYTCHVLFDALDPTTTLRDVFAKGADLRLADSSQVTIESGWVDDVRTFDICRPAGAKPLPPMSSVWLMVDAQDDKRPQWLHDIQAFVTHPMVDFNGSSQCYKYFGVSLPLHVPEQLVEGTLWSRHVDWHAIVSKTPCDALVDAKFHELCASYPANIYIDSVKFSKFIRDCHVLPSMLAMGSLDGIFHRFALLRFQMDLEGFRAAIALVVHHVTRSHRNGTMAPLLYFFLHFMILSPSMRGNWDQTMESYRMEAKMHAMDVLARQICAATRVQARYRSYVVYGHFKHHWAMIRRRRQAATTIVSCFKMLHCMRQFKDMQRVAAMERAWELARLEKRRREEAERAFVVTCQVRLQVWVKYRLWKKRRFRARCPEWNAHIQRLRTRKRLLMSRLAYRIGGNLMLVSVFRSHIDQSKNSQLHLEVYQPSDSRTYTFDVHEGALQDIWAAVVDHDKPDPSKLRSRLEGLLRRLYVNTAVHRVKMHASDDRCGRGRLLQRLGCRLHETTWIASVFLRHSHVDVLLYAPSTSRATKHELDMAFVQSVLEMAHPSRSTPSSVCCGVAVESTYRDEISCRRFVAQAFECEAHEVARSHLRVLIRYVAVHGSTTPAPALFQPAKPVQDTKQPRAIRRMYSIEDRYNASTRLQAVWMGFRTRQAVATMLQANFAISFDPTAGHVWFQSHTTGHCFASPPLRRFISVTYPPPPNEWLPQDDDHGRVYFFNPSRGVASWFNLDTAALKVQRAYRHRRHAAIGRLTMQHLAKAVAYHHLIGGSNRVTPDTSSVDIERMALHHHTLTHNFSKAIALYEQLLENYPSHEVVASTCLAILLLATGRAPLKKNAARASALLKTAKRMDKSLAAVKALELTCFRWAVLVAPNDAIAMANYALFAEVVLDDIDKAELLYRRALAQDSGHTVTVENYANLVKERTPHGRYATAGPGRVALQRACIVATVGPWHQLRDSHNNTTFWSNFKTKQVQWDPPEGSTPT</sequence>
<dbReference type="EMBL" id="KI913952">
    <property type="protein sequence ID" value="ETW09704.1"/>
    <property type="molecule type" value="Genomic_DNA"/>
</dbReference>
<feature type="domain" description="WW" evidence="2">
    <location>
        <begin position="2042"/>
        <end position="2071"/>
    </location>
</feature>
<name>A0A024UUU5_9STRA</name>
<protein>
    <recommendedName>
        <fullName evidence="2">WW domain-containing protein</fullName>
    </recommendedName>
</protein>
<gene>
    <name evidence="3" type="ORF">H310_00210</name>
</gene>
<reference evidence="3" key="1">
    <citation type="submission" date="2013-12" db="EMBL/GenBank/DDBJ databases">
        <title>The Genome Sequence of Aphanomyces invadans NJM9701.</title>
        <authorList>
            <consortium name="The Broad Institute Genomics Platform"/>
            <person name="Russ C."/>
            <person name="Tyler B."/>
            <person name="van West P."/>
            <person name="Dieguez-Uribeondo J."/>
            <person name="Young S.K."/>
            <person name="Zeng Q."/>
            <person name="Gargeya S."/>
            <person name="Fitzgerald M."/>
            <person name="Abouelleil A."/>
            <person name="Alvarado L."/>
            <person name="Chapman S.B."/>
            <person name="Gainer-Dewar J."/>
            <person name="Goldberg J."/>
            <person name="Griggs A."/>
            <person name="Gujja S."/>
            <person name="Hansen M."/>
            <person name="Howarth C."/>
            <person name="Imamovic A."/>
            <person name="Ireland A."/>
            <person name="Larimer J."/>
            <person name="McCowan C."/>
            <person name="Murphy C."/>
            <person name="Pearson M."/>
            <person name="Poon T.W."/>
            <person name="Priest M."/>
            <person name="Roberts A."/>
            <person name="Saif S."/>
            <person name="Shea T."/>
            <person name="Sykes S."/>
            <person name="Wortman J."/>
            <person name="Nusbaum C."/>
            <person name="Birren B."/>
        </authorList>
    </citation>
    <scope>NUCLEOTIDE SEQUENCE [LARGE SCALE GENOMIC DNA]</scope>
    <source>
        <strain evidence="3">NJM9701</strain>
    </source>
</reference>
<dbReference type="RefSeq" id="XP_008861113.1">
    <property type="nucleotide sequence ID" value="XM_008862891.1"/>
</dbReference>
<dbReference type="PANTHER" id="PTHR31389:SF4">
    <property type="entry name" value="LD39211P"/>
    <property type="match status" value="1"/>
</dbReference>
<dbReference type="PROSITE" id="PS50020">
    <property type="entry name" value="WW_DOMAIN_2"/>
    <property type="match status" value="2"/>
</dbReference>